<gene>
    <name evidence="3" type="ORF">EPH_0040800</name>
</gene>
<proteinExistence type="predicted"/>
<dbReference type="VEuPathDB" id="ToxoDB:EPH_0040800"/>
<sequence length="414" mass="45907">MSGSTRSCAREGDPSRQLHESRSMGEASDNAWLLWEAMMLATALDAQRNTNIRRLVQTWEAMMLATALDAQRNTNIRRDFPDFGPWAFSTWTEEEKPQDSDVRLFVGLCFRLLSLLGCQMPPLDYNNIEAAGEAIQASISQIQLPDSISAVKVLRAPGRQHSLIIYGLLHKLAKKCRLCFAPPVYPSEFTAVAMTDAANPHEANEIDAPGGTLASSETATCTNPEINEGELLQAEERLWSISTMGSDGSHCAGPGVRWRQHHRALKSKQAELQCHIRKLRTVLPGLAEEARRIIGELKSKGEEVRDAFPDLFRDLEDVLRRRAVQEERQQQLRDEIQSLSKVLEASEERVKEATESLAAATRLRVSSQPSTSLASAELKQLDVRAAILRHAAVQVQPDPAAEAAEDAEEIPTLD</sequence>
<evidence type="ECO:0000313" key="4">
    <source>
        <dbReference type="Proteomes" id="UP000018201"/>
    </source>
</evidence>
<evidence type="ECO:0000256" key="1">
    <source>
        <dbReference type="SAM" id="Coils"/>
    </source>
</evidence>
<feature type="region of interest" description="Disordered" evidence="2">
    <location>
        <begin position="1"/>
        <end position="23"/>
    </location>
</feature>
<keyword evidence="1" id="KW-0175">Coiled coil</keyword>
<reference evidence="3" key="1">
    <citation type="submission" date="2013-10" db="EMBL/GenBank/DDBJ databases">
        <title>Genomic analysis of the causative agents of coccidiosis in chickens.</title>
        <authorList>
            <person name="Reid A.J."/>
            <person name="Blake D."/>
            <person name="Billington K."/>
            <person name="Browne H."/>
            <person name="Dunn M."/>
            <person name="Hung S."/>
            <person name="Kawahara F."/>
            <person name="Miranda-Saavedra D."/>
            <person name="Mourier T."/>
            <person name="Nagra H."/>
            <person name="Otto T.D."/>
            <person name="Rawlings N."/>
            <person name="Sanchez A."/>
            <person name="Sanders M."/>
            <person name="Subramaniam C."/>
            <person name="Tay Y."/>
            <person name="Dear P."/>
            <person name="Doerig C."/>
            <person name="Gruber A."/>
            <person name="Parkinson J."/>
            <person name="Shirley M."/>
            <person name="Wan K.L."/>
            <person name="Berriman M."/>
            <person name="Tomley F."/>
            <person name="Pain A."/>
        </authorList>
    </citation>
    <scope>NUCLEOTIDE SEQUENCE [LARGE SCALE GENOMIC DNA]</scope>
    <source>
        <strain evidence="3">Houghton</strain>
    </source>
</reference>
<organism evidence="3 4">
    <name type="scientific">Eimeria praecox</name>
    <dbReference type="NCBI Taxonomy" id="51316"/>
    <lineage>
        <taxon>Eukaryota</taxon>
        <taxon>Sar</taxon>
        <taxon>Alveolata</taxon>
        <taxon>Apicomplexa</taxon>
        <taxon>Conoidasida</taxon>
        <taxon>Coccidia</taxon>
        <taxon>Eucoccidiorida</taxon>
        <taxon>Eimeriorina</taxon>
        <taxon>Eimeriidae</taxon>
        <taxon>Eimeria</taxon>
    </lineage>
</organism>
<reference evidence="3" key="2">
    <citation type="submission" date="2013-10" db="EMBL/GenBank/DDBJ databases">
        <authorList>
            <person name="Aslett M."/>
        </authorList>
    </citation>
    <scope>NUCLEOTIDE SEQUENCE [LARGE SCALE GENOMIC DNA]</scope>
    <source>
        <strain evidence="3">Houghton</strain>
    </source>
</reference>
<evidence type="ECO:0000313" key="3">
    <source>
        <dbReference type="EMBL" id="CDI75406.1"/>
    </source>
</evidence>
<accession>U6G594</accession>
<name>U6G594_9EIME</name>
<keyword evidence="4" id="KW-1185">Reference proteome</keyword>
<evidence type="ECO:0000256" key="2">
    <source>
        <dbReference type="SAM" id="MobiDB-lite"/>
    </source>
</evidence>
<protein>
    <submittedName>
        <fullName evidence="3">Uncharacterized protein</fullName>
    </submittedName>
</protein>
<dbReference type="Proteomes" id="UP000018201">
    <property type="component" value="Unassembled WGS sequence"/>
</dbReference>
<dbReference type="AlphaFoldDB" id="U6G594"/>
<dbReference type="EMBL" id="HG690893">
    <property type="protein sequence ID" value="CDI75406.1"/>
    <property type="molecule type" value="Genomic_DNA"/>
</dbReference>
<dbReference type="OrthoDB" id="347166at2759"/>
<feature type="coiled-coil region" evidence="1">
    <location>
        <begin position="315"/>
        <end position="363"/>
    </location>
</feature>
<feature type="compositionally biased region" description="Basic and acidic residues" evidence="2">
    <location>
        <begin position="8"/>
        <end position="23"/>
    </location>
</feature>